<sequence>MIFSAAGPIHDGSSVESGFEPFGLDGETLPVGHRGFNDGQERKKPETAPPRPVLVSEILNESFADSFRDSSAEITSSTEAGVLVANHLATARPLPKKVRTITGGGAQSPTITIPTGEASSYLLIQQQLISVY</sequence>
<dbReference type="Proteomes" id="UP000499080">
    <property type="component" value="Unassembled WGS sequence"/>
</dbReference>
<protein>
    <submittedName>
        <fullName evidence="2">Uncharacterized protein</fullName>
    </submittedName>
</protein>
<evidence type="ECO:0000313" key="3">
    <source>
        <dbReference type="Proteomes" id="UP000499080"/>
    </source>
</evidence>
<evidence type="ECO:0000313" key="2">
    <source>
        <dbReference type="EMBL" id="GBM28520.1"/>
    </source>
</evidence>
<dbReference type="EMBL" id="BGPR01000613">
    <property type="protein sequence ID" value="GBM28520.1"/>
    <property type="molecule type" value="Genomic_DNA"/>
</dbReference>
<comment type="caution">
    <text evidence="2">The sequence shown here is derived from an EMBL/GenBank/DDBJ whole genome shotgun (WGS) entry which is preliminary data.</text>
</comment>
<feature type="region of interest" description="Disordered" evidence="1">
    <location>
        <begin position="14"/>
        <end position="51"/>
    </location>
</feature>
<keyword evidence="3" id="KW-1185">Reference proteome</keyword>
<evidence type="ECO:0000256" key="1">
    <source>
        <dbReference type="SAM" id="MobiDB-lite"/>
    </source>
</evidence>
<feature type="compositionally biased region" description="Basic and acidic residues" evidence="1">
    <location>
        <begin position="35"/>
        <end position="46"/>
    </location>
</feature>
<name>A0A4Y2EHA1_ARAVE</name>
<dbReference type="AlphaFoldDB" id="A0A4Y2EHA1"/>
<gene>
    <name evidence="2" type="ORF">AVEN_70122_1</name>
</gene>
<reference evidence="2 3" key="1">
    <citation type="journal article" date="2019" name="Sci. Rep.">
        <title>Orb-weaving spider Araneus ventricosus genome elucidates the spidroin gene catalogue.</title>
        <authorList>
            <person name="Kono N."/>
            <person name="Nakamura H."/>
            <person name="Ohtoshi R."/>
            <person name="Moran D.A.P."/>
            <person name="Shinohara A."/>
            <person name="Yoshida Y."/>
            <person name="Fujiwara M."/>
            <person name="Mori M."/>
            <person name="Tomita M."/>
            <person name="Arakawa K."/>
        </authorList>
    </citation>
    <scope>NUCLEOTIDE SEQUENCE [LARGE SCALE GENOMIC DNA]</scope>
</reference>
<organism evidence="2 3">
    <name type="scientific">Araneus ventricosus</name>
    <name type="common">Orbweaver spider</name>
    <name type="synonym">Epeira ventricosa</name>
    <dbReference type="NCBI Taxonomy" id="182803"/>
    <lineage>
        <taxon>Eukaryota</taxon>
        <taxon>Metazoa</taxon>
        <taxon>Ecdysozoa</taxon>
        <taxon>Arthropoda</taxon>
        <taxon>Chelicerata</taxon>
        <taxon>Arachnida</taxon>
        <taxon>Araneae</taxon>
        <taxon>Araneomorphae</taxon>
        <taxon>Entelegynae</taxon>
        <taxon>Araneoidea</taxon>
        <taxon>Araneidae</taxon>
        <taxon>Araneus</taxon>
    </lineage>
</organism>
<accession>A0A4Y2EHA1</accession>
<proteinExistence type="predicted"/>